<evidence type="ECO:0008006" key="5">
    <source>
        <dbReference type="Google" id="ProtNLM"/>
    </source>
</evidence>
<keyword evidence="1" id="KW-0433">Leucine-rich repeat</keyword>
<evidence type="ECO:0000313" key="4">
    <source>
        <dbReference type="Proteomes" id="UP000193642"/>
    </source>
</evidence>
<dbReference type="InterPro" id="IPR032675">
    <property type="entry name" value="LRR_dom_sf"/>
</dbReference>
<dbReference type="PANTHER" id="PTHR48051">
    <property type="match status" value="1"/>
</dbReference>
<dbReference type="InterPro" id="IPR050216">
    <property type="entry name" value="LRR_domain-containing"/>
</dbReference>
<dbReference type="GO" id="GO:0005737">
    <property type="term" value="C:cytoplasm"/>
    <property type="evidence" value="ECO:0007669"/>
    <property type="project" value="TreeGrafter"/>
</dbReference>
<gene>
    <name evidence="3" type="ORF">BCR33DRAFT_768183</name>
</gene>
<keyword evidence="4" id="KW-1185">Reference proteome</keyword>
<evidence type="ECO:0000256" key="2">
    <source>
        <dbReference type="ARBA" id="ARBA00022737"/>
    </source>
</evidence>
<dbReference type="Gene3D" id="3.80.10.10">
    <property type="entry name" value="Ribonuclease Inhibitor"/>
    <property type="match status" value="1"/>
</dbReference>
<evidence type="ECO:0000313" key="3">
    <source>
        <dbReference type="EMBL" id="ORY40192.1"/>
    </source>
</evidence>
<keyword evidence="2" id="KW-0677">Repeat</keyword>
<dbReference type="Pfam" id="PF00560">
    <property type="entry name" value="LRR_1"/>
    <property type="match status" value="1"/>
</dbReference>
<dbReference type="OrthoDB" id="1394818at2759"/>
<dbReference type="EMBL" id="MCGO01000036">
    <property type="protein sequence ID" value="ORY40192.1"/>
    <property type="molecule type" value="Genomic_DNA"/>
</dbReference>
<name>A0A1Y2BZI4_9FUNG</name>
<comment type="caution">
    <text evidence="3">The sequence shown here is derived from an EMBL/GenBank/DDBJ whole genome shotgun (WGS) entry which is preliminary data.</text>
</comment>
<dbReference type="PANTHER" id="PTHR48051:SF46">
    <property type="entry name" value="LEUCINE RICH REPEAT-CONTAINING DOMAIN PROTEIN"/>
    <property type="match status" value="1"/>
</dbReference>
<sequence length="504" mass="55890">MSEQIQLDWSNKGLSALSLRVPPPWIQSDREEDWNRVVTWSLAENKLVAVPLDLPNRLTVLRYLNLKSNELLEFPPVLCEMKVLEILDLSRNKISYFPESLGTLQSTLKVFSIAKNRIKIVPSYFGSMFQLDVFKLDGNQIDWPPSEIISPVIQDANNLLYLKEYLLSHPSPETIAKPVALTDYKTETPCHQLVECHFVSPSALYTRPAVKSLLQASSSIYTTLSTLHRVYVVACAGKEDVFSADKALTELNLRVCRLVGVLDEVGVSPFTDPRMQQQNMLDTIESVRRAIEMGVLMQSTIGKLDIRVSRKVLGGLYHAQIELFDAIEKLGQERKHGVKRHVAGAPKNGEEESGDVTVGDTTSGEFRFRKRKEVIQLSDAIVEVGKEALNDLRDLATIPPGIAAESVLPPEYGDVPAIIEKALSAFIKSKNRLHGASSSDFALFQSFGEDTVVFIHALSDAASAIRKAGLEVVNITKAKQSLKRVVIAAKSLAMLLVQSSEQIQ</sequence>
<dbReference type="AlphaFoldDB" id="A0A1Y2BZI4"/>
<proteinExistence type="predicted"/>
<dbReference type="SUPFAM" id="SSF52058">
    <property type="entry name" value="L domain-like"/>
    <property type="match status" value="1"/>
</dbReference>
<dbReference type="Proteomes" id="UP000193642">
    <property type="component" value="Unassembled WGS sequence"/>
</dbReference>
<reference evidence="3 4" key="1">
    <citation type="submission" date="2016-07" db="EMBL/GenBank/DDBJ databases">
        <title>Pervasive Adenine N6-methylation of Active Genes in Fungi.</title>
        <authorList>
            <consortium name="DOE Joint Genome Institute"/>
            <person name="Mondo S.J."/>
            <person name="Dannebaum R.O."/>
            <person name="Kuo R.C."/>
            <person name="Labutti K."/>
            <person name="Haridas S."/>
            <person name="Kuo A."/>
            <person name="Salamov A."/>
            <person name="Ahrendt S.R."/>
            <person name="Lipzen A."/>
            <person name="Sullivan W."/>
            <person name="Andreopoulos W.B."/>
            <person name="Clum A."/>
            <person name="Lindquist E."/>
            <person name="Daum C."/>
            <person name="Ramamoorthy G.K."/>
            <person name="Gryganskyi A."/>
            <person name="Culley D."/>
            <person name="Magnuson J.K."/>
            <person name="James T.Y."/>
            <person name="O'Malley M.A."/>
            <person name="Stajich J.E."/>
            <person name="Spatafora J.W."/>
            <person name="Visel A."/>
            <person name="Grigoriev I.V."/>
        </authorList>
    </citation>
    <scope>NUCLEOTIDE SEQUENCE [LARGE SCALE GENOMIC DNA]</scope>
    <source>
        <strain evidence="3 4">JEL800</strain>
    </source>
</reference>
<dbReference type="STRING" id="329046.A0A1Y2BZI4"/>
<protein>
    <recommendedName>
        <fullName evidence="5">L domain-like protein</fullName>
    </recommendedName>
</protein>
<dbReference type="InterPro" id="IPR001611">
    <property type="entry name" value="Leu-rich_rpt"/>
</dbReference>
<organism evidence="3 4">
    <name type="scientific">Rhizoclosmatium globosum</name>
    <dbReference type="NCBI Taxonomy" id="329046"/>
    <lineage>
        <taxon>Eukaryota</taxon>
        <taxon>Fungi</taxon>
        <taxon>Fungi incertae sedis</taxon>
        <taxon>Chytridiomycota</taxon>
        <taxon>Chytridiomycota incertae sedis</taxon>
        <taxon>Chytridiomycetes</taxon>
        <taxon>Chytridiales</taxon>
        <taxon>Chytriomycetaceae</taxon>
        <taxon>Rhizoclosmatium</taxon>
    </lineage>
</organism>
<accession>A0A1Y2BZI4</accession>
<evidence type="ECO:0000256" key="1">
    <source>
        <dbReference type="ARBA" id="ARBA00022614"/>
    </source>
</evidence>